<keyword evidence="14" id="KW-1185">Reference proteome</keyword>
<keyword evidence="4 12" id="KW-0347">Helicase</keyword>
<gene>
    <name evidence="12" type="ORF">D6J04_12645</name>
    <name evidence="11" type="ORF">DB745_05255</name>
    <name evidence="13" type="ORF">DIZ81_06855</name>
</gene>
<dbReference type="GO" id="GO:0006281">
    <property type="term" value="P:DNA repair"/>
    <property type="evidence" value="ECO:0007669"/>
    <property type="project" value="UniProtKB-KW"/>
</dbReference>
<evidence type="ECO:0000259" key="10">
    <source>
        <dbReference type="PROSITE" id="PS51194"/>
    </source>
</evidence>
<keyword evidence="5" id="KW-0067">ATP-binding</keyword>
<dbReference type="SMART" id="SM00490">
    <property type="entry name" value="HELICc"/>
    <property type="match status" value="1"/>
</dbReference>
<dbReference type="PROSITE" id="PS51194">
    <property type="entry name" value="HELICASE_CTER"/>
    <property type="match status" value="1"/>
</dbReference>
<keyword evidence="8" id="KW-0413">Isomerase</keyword>
<evidence type="ECO:0000313" key="14">
    <source>
        <dbReference type="Proteomes" id="UP000251035"/>
    </source>
</evidence>
<evidence type="ECO:0000259" key="9">
    <source>
        <dbReference type="PROSITE" id="PS51192"/>
    </source>
</evidence>
<keyword evidence="3" id="KW-0378">Hydrolase</keyword>
<dbReference type="InterPro" id="IPR055368">
    <property type="entry name" value="WH3_Lhr"/>
</dbReference>
<dbReference type="GO" id="GO:0016887">
    <property type="term" value="F:ATP hydrolysis activity"/>
    <property type="evidence" value="ECO:0007669"/>
    <property type="project" value="TreeGrafter"/>
</dbReference>
<dbReference type="InterPro" id="IPR045628">
    <property type="entry name" value="Lhr_WH_dom"/>
</dbReference>
<evidence type="ECO:0000256" key="1">
    <source>
        <dbReference type="ARBA" id="ARBA00022741"/>
    </source>
</evidence>
<dbReference type="RefSeq" id="WP_108292637.1">
    <property type="nucleotide sequence ID" value="NZ_CAAAIR010000014.1"/>
</dbReference>
<dbReference type="Gene3D" id="3.40.50.300">
    <property type="entry name" value="P-loop containing nucleotide triphosphate hydrolases"/>
    <property type="match status" value="2"/>
</dbReference>
<protein>
    <submittedName>
        <fullName evidence="12">DEAD/DEAH box helicase</fullName>
    </submittedName>
</protein>
<dbReference type="OrthoDB" id="9815222at2"/>
<dbReference type="InterPro" id="IPR014001">
    <property type="entry name" value="Helicase_ATP-bd"/>
</dbReference>
<dbReference type="SMART" id="SM00487">
    <property type="entry name" value="DEXDc"/>
    <property type="match status" value="1"/>
</dbReference>
<evidence type="ECO:0000256" key="3">
    <source>
        <dbReference type="ARBA" id="ARBA00022801"/>
    </source>
</evidence>
<dbReference type="InterPro" id="IPR055367">
    <property type="entry name" value="WH4_Lhr"/>
</dbReference>
<reference evidence="11 14" key="1">
    <citation type="submission" date="2018-04" db="EMBL/GenBank/DDBJ databases">
        <title>Whole genome sequence comparison of clinical and drinking water Legionella pneumophila isolates associated with the Flint Water Crisis.</title>
        <authorList>
            <person name="Garner E."/>
            <person name="Brown C."/>
            <person name="Schwake O."/>
            <person name="Coil D."/>
            <person name="Jospin G."/>
            <person name="Eisen J."/>
            <person name="Edwards M."/>
            <person name="Pruden A."/>
        </authorList>
    </citation>
    <scope>NUCLEOTIDE SEQUENCE [LARGE SCALE GENOMIC DNA]</scope>
    <source>
        <strain evidence="11 14">Genessee03</strain>
    </source>
</reference>
<reference evidence="13 16" key="2">
    <citation type="submission" date="2018-04" db="EMBL/GenBank/DDBJ databases">
        <title>Whole genome sequence comparison of clinical and drinking water Legionella pneumophila isolates.</title>
        <authorList>
            <person name="Garner E."/>
        </authorList>
    </citation>
    <scope>NUCLEOTIDE SEQUENCE [LARGE SCALE GENOMIC DNA]</scope>
    <source>
        <strain evidence="13 16">WH02</strain>
    </source>
</reference>
<dbReference type="Pfam" id="PF00271">
    <property type="entry name" value="Helicase_C"/>
    <property type="match status" value="1"/>
</dbReference>
<dbReference type="PROSITE" id="PS51192">
    <property type="entry name" value="HELICASE_ATP_BIND_1"/>
    <property type="match status" value="1"/>
</dbReference>
<dbReference type="Proteomes" id="UP000270757">
    <property type="component" value="Unassembled WGS sequence"/>
</dbReference>
<dbReference type="InterPro" id="IPR052511">
    <property type="entry name" value="ATP-dep_Helicase"/>
</dbReference>
<evidence type="ECO:0000256" key="4">
    <source>
        <dbReference type="ARBA" id="ARBA00022806"/>
    </source>
</evidence>
<dbReference type="Proteomes" id="UP000306421">
    <property type="component" value="Unassembled WGS sequence"/>
</dbReference>
<sequence length="1422" mass="158437">MKRAHSLDWAHPLVREWFINQVGEPTEPQRQGWPSILAGKATLISAPTGSGKTFAAFLACLDQLIRKALAGTLSDETEVLYVSPLKALGNDIQKNVMTPLNGILALAETYQQPMAQINVSVRSGDTPAKERAAMAKKPPHILVTTPESLYILLTTEKSREILRSVKTVIIDEIHALADDKRGSHLSLSLERLEALTHQPPLRIGLSATQKPLQRVADFLMGNREDKAVIINIGHAKHLELTVEVPSSELGAVASNEMWDEIYDRLAELARQNRSTLIFANTRRVAERVAHHLAERLGADQVAAHHGSLARKLRLKAENQLKNGELKALVATASLELGIDIGSVDLVCQLGSPRAIAVMLQRVGRAGHWHGAVSKGRLFVTTRDELLECAALVYAIRDGDLDELIIPEAPLDILAQQLVASCATDEWQEDDLFALVRRAYPYRALSRQTFDVVLEMLAEGIAGSRGRYSAYLFRDRVNGRVKGRRGSRLTAITNGGAIPENGLFTVITEPTGAMVGTLDEDFAVESNRGDIILLGSTSWQIRRIESATGRVLVEDAHGAPPTVPFWRGEAPGRTNELSLQVSALRQRLSDLLPAECLPAAPASEQLTLTQDALKWLIDHCQVNRAGAEQLVEYILQGRALLGAVPTQQTVIAERFFDEAGGMQLIIHAPFGARINKAWGLALRKCFCRSFNFELQASATDDGINIALAEQHSFPLADVFAFLNPKSITRVLTQAVLQSPLFATRWRWDAGRALALIRFRNGKKVPPNIQRMLADDLLAAVFPDAAACQDNLGGRDIELPDHPLINETIKDALTEALDLQGLITVLDRLKRGEINYLAVDTPTPSAFAHEILNANPYAFLDDAPLEERRARAVTLRRILPESLLDEIGQLDPDIIAEVKQQVWPDVRDKDELQDALQTLIALPVRFLQTLTLHEQWPIFFNELRQEKRAGSATLGSETLWFAAEKAKTFAHLYPEAVIQDALPAIEDKPLLREEALIELIRGWMFSSGPISAEELARILSLTPSETEQALLRLEASGVILRGSFTGRKQEWCERRLLARIHRLTLGKLRREIEPVTAIKFMQWLLTWQHVTPGTQLRDEQGLIEVISQLQGVEIPAKAWEKDIFAKRVAHYDPGMLDRLCLMGIIGWGRLSKTSDMASENKRVIPTSVAPITFFVRDNADWMPAIKPVEQEDELSHLSHVARLVYAFLKHQGASFFNEIAEGVHALKSEIEMALWELVTAGLTTADGFDNLRSLIDPKRRLNKKRRRPLRHQYSTGRWSLLKTPQTNPDNQTEALCWLLLKRYGVVFRDLIAREKLIPTWRELLLVFRRLEARGEIRGGRFVSGFLGEQFALPYAVDSLRAIKNKAPHREAIHIAAVDPLNVVGFILPGQRIAALSGKTVIFQGERYYEDSLPAVYNDAFPDES</sequence>
<comment type="caution">
    <text evidence="12">The sequence shown here is derived from an EMBL/GenBank/DDBJ whole genome shotgun (WGS) entry which is preliminary data.</text>
</comment>
<dbReference type="InterPro" id="IPR001650">
    <property type="entry name" value="Helicase_C-like"/>
</dbReference>
<dbReference type="SUPFAM" id="SSF52540">
    <property type="entry name" value="P-loop containing nucleoside triphosphate hydrolases"/>
    <property type="match status" value="1"/>
</dbReference>
<evidence type="ECO:0000313" key="13">
    <source>
        <dbReference type="EMBL" id="TID43204.1"/>
    </source>
</evidence>
<keyword evidence="1" id="KW-0547">Nucleotide-binding</keyword>
<dbReference type="Proteomes" id="UP000251035">
    <property type="component" value="Unassembled WGS sequence"/>
</dbReference>
<feature type="domain" description="Helicase C-terminal" evidence="10">
    <location>
        <begin position="260"/>
        <end position="416"/>
    </location>
</feature>
<dbReference type="EMBL" id="QCXM01000004">
    <property type="protein sequence ID" value="PUT48379.1"/>
    <property type="molecule type" value="Genomic_DNA"/>
</dbReference>
<dbReference type="GeneID" id="48947590"/>
<name>A0A3A5LAE6_9GAMM</name>
<dbReference type="PANTHER" id="PTHR47962">
    <property type="entry name" value="ATP-DEPENDENT HELICASE LHR-RELATED-RELATED"/>
    <property type="match status" value="1"/>
</dbReference>
<evidence type="ECO:0000256" key="7">
    <source>
        <dbReference type="ARBA" id="ARBA00023204"/>
    </source>
</evidence>
<reference evidence="12 15" key="3">
    <citation type="submission" date="2018-09" db="EMBL/GenBank/DDBJ databases">
        <title>Draft genome sequences of Legionella taurinensis isolated from water samples.</title>
        <authorList>
            <person name="Chakeri A."/>
            <person name="Allerberger F."/>
            <person name="Kundi M."/>
            <person name="Ruppitsch W."/>
            <person name="Schmid D."/>
        </authorList>
    </citation>
    <scope>NUCLEOTIDE SEQUENCE [LARGE SCALE GENOMIC DNA]</scope>
    <source>
        <strain evidence="12 15">4570-18-6</strain>
    </source>
</reference>
<dbReference type="Pfam" id="PF23235">
    <property type="entry name" value="WHD_3rd_Lhr"/>
    <property type="match status" value="1"/>
</dbReference>
<dbReference type="GO" id="GO:0005524">
    <property type="term" value="F:ATP binding"/>
    <property type="evidence" value="ECO:0007669"/>
    <property type="project" value="UniProtKB-KW"/>
</dbReference>
<dbReference type="GO" id="GO:0003677">
    <property type="term" value="F:DNA binding"/>
    <property type="evidence" value="ECO:0007669"/>
    <property type="project" value="UniProtKB-KW"/>
</dbReference>
<dbReference type="Pfam" id="PF19306">
    <property type="entry name" value="WHD_Lhr"/>
    <property type="match status" value="1"/>
</dbReference>
<keyword evidence="6" id="KW-0238">DNA-binding</keyword>
<evidence type="ECO:0000256" key="6">
    <source>
        <dbReference type="ARBA" id="ARBA00023125"/>
    </source>
</evidence>
<organism evidence="12 15">
    <name type="scientific">Legionella taurinensis</name>
    <dbReference type="NCBI Taxonomy" id="70611"/>
    <lineage>
        <taxon>Bacteria</taxon>
        <taxon>Pseudomonadati</taxon>
        <taxon>Pseudomonadota</taxon>
        <taxon>Gammaproteobacteria</taxon>
        <taxon>Legionellales</taxon>
        <taxon>Legionellaceae</taxon>
        <taxon>Legionella</taxon>
    </lineage>
</organism>
<dbReference type="InterPro" id="IPR027417">
    <property type="entry name" value="P-loop_NTPase"/>
</dbReference>
<evidence type="ECO:0000313" key="16">
    <source>
        <dbReference type="Proteomes" id="UP000306421"/>
    </source>
</evidence>
<dbReference type="InterPro" id="IPR011545">
    <property type="entry name" value="DEAD/DEAH_box_helicase_dom"/>
</dbReference>
<dbReference type="CDD" id="cd17922">
    <property type="entry name" value="DEXHc_LHR-like"/>
    <property type="match status" value="1"/>
</dbReference>
<dbReference type="Pfam" id="PF08494">
    <property type="entry name" value="DEAD_assoc"/>
    <property type="match status" value="1"/>
</dbReference>
<dbReference type="Pfam" id="PF00270">
    <property type="entry name" value="DEAD"/>
    <property type="match status" value="1"/>
</dbReference>
<evidence type="ECO:0000313" key="15">
    <source>
        <dbReference type="Proteomes" id="UP000270757"/>
    </source>
</evidence>
<dbReference type="Pfam" id="PF23234">
    <property type="entry name" value="WHD_4th_Lhr"/>
    <property type="match status" value="1"/>
</dbReference>
<dbReference type="EMBL" id="QZWB01000016">
    <property type="protein sequence ID" value="RJT44196.1"/>
    <property type="molecule type" value="Genomic_DNA"/>
</dbReference>
<evidence type="ECO:0000313" key="11">
    <source>
        <dbReference type="EMBL" id="PUT48379.1"/>
    </source>
</evidence>
<proteinExistence type="predicted"/>
<accession>A0A3A5LAE6</accession>
<dbReference type="PANTHER" id="PTHR47962:SF5">
    <property type="entry name" value="ATP-DEPENDENT HELICASE LHR-RELATED"/>
    <property type="match status" value="1"/>
</dbReference>
<evidence type="ECO:0000256" key="8">
    <source>
        <dbReference type="ARBA" id="ARBA00023235"/>
    </source>
</evidence>
<evidence type="ECO:0000256" key="2">
    <source>
        <dbReference type="ARBA" id="ARBA00022763"/>
    </source>
</evidence>
<keyword evidence="2" id="KW-0227">DNA damage</keyword>
<dbReference type="EMBL" id="QFGG01000005">
    <property type="protein sequence ID" value="TID43204.1"/>
    <property type="molecule type" value="Genomic_DNA"/>
</dbReference>
<evidence type="ECO:0000313" key="12">
    <source>
        <dbReference type="EMBL" id="RJT44196.1"/>
    </source>
</evidence>
<evidence type="ECO:0000256" key="5">
    <source>
        <dbReference type="ARBA" id="ARBA00022840"/>
    </source>
</evidence>
<keyword evidence="7" id="KW-0234">DNA repair</keyword>
<dbReference type="CDD" id="cd18796">
    <property type="entry name" value="SF2_C_LHR"/>
    <property type="match status" value="1"/>
</dbReference>
<dbReference type="InterPro" id="IPR013701">
    <property type="entry name" value="Lhr-like_DEAD/DEAH_assoc"/>
</dbReference>
<dbReference type="GO" id="GO:0004386">
    <property type="term" value="F:helicase activity"/>
    <property type="evidence" value="ECO:0007669"/>
    <property type="project" value="UniProtKB-KW"/>
</dbReference>
<feature type="domain" description="Helicase ATP-binding" evidence="9">
    <location>
        <begin position="33"/>
        <end position="227"/>
    </location>
</feature>